<accession>F7WZH0</accession>
<reference evidence="1 2" key="1">
    <citation type="journal article" date="2011" name="Appl. Environ. Microbiol.">
        <title>The genome of Buchnera aphidicola from the aphid Cinara tujafilina provides new clues about the evolutionary history of metabolic losses in bacterial endosymbionts.</title>
        <authorList>
            <person name="Lamelas A."/>
            <person name="Gosalbes M.J."/>
            <person name="Moya A."/>
            <person name="Latorre A."/>
        </authorList>
    </citation>
    <scope>NUCLEOTIDE SEQUENCE [LARGE SCALE GENOMIC DNA]</scope>
    <source>
        <strain evidence="2">Cinara tujafilina</strain>
    </source>
</reference>
<dbReference type="KEGG" id="baj:BCTU_252"/>
<keyword evidence="2" id="KW-1185">Reference proteome</keyword>
<sequence length="66" mass="7877">MKYKNRNIIKKKLKLHKIFIEGTEKNITITAIGDIFMNINSVKKQQLIYSPLMVYFKKNNHSCNKY</sequence>
<proteinExistence type="predicted"/>
<dbReference type="HOGENOM" id="CLU_2822689_0_0_6"/>
<gene>
    <name evidence="1" type="primary">yrba</name>
    <name evidence="1" type="ORF">BCTU_252</name>
</gene>
<evidence type="ECO:0000313" key="2">
    <source>
        <dbReference type="Proteomes" id="UP000006811"/>
    </source>
</evidence>
<dbReference type="AlphaFoldDB" id="F7WZH0"/>
<organism evidence="1 2">
    <name type="scientific">Buchnera aphidicola</name>
    <name type="common">Cinara tujafilina</name>
    <dbReference type="NCBI Taxonomy" id="261317"/>
    <lineage>
        <taxon>Bacteria</taxon>
        <taxon>Pseudomonadati</taxon>
        <taxon>Pseudomonadota</taxon>
        <taxon>Gammaproteobacteria</taxon>
        <taxon>Enterobacterales</taxon>
        <taxon>Erwiniaceae</taxon>
        <taxon>Buchnera</taxon>
    </lineage>
</organism>
<dbReference type="EMBL" id="CP001817">
    <property type="protein sequence ID" value="AEH39832.1"/>
    <property type="molecule type" value="Genomic_DNA"/>
</dbReference>
<protein>
    <submittedName>
        <fullName evidence="1">Putative transcriptional regulator</fullName>
    </submittedName>
</protein>
<dbReference type="STRING" id="261317.BCTU_252"/>
<name>F7WZH0_9GAMM</name>
<dbReference type="SUPFAM" id="SSF82657">
    <property type="entry name" value="BolA-like"/>
    <property type="match status" value="1"/>
</dbReference>
<dbReference type="InterPro" id="IPR036065">
    <property type="entry name" value="BolA-like_sf"/>
</dbReference>
<dbReference type="Gene3D" id="3.30.300.90">
    <property type="entry name" value="BolA-like"/>
    <property type="match status" value="1"/>
</dbReference>
<evidence type="ECO:0000313" key="1">
    <source>
        <dbReference type="EMBL" id="AEH39832.1"/>
    </source>
</evidence>
<dbReference type="Proteomes" id="UP000006811">
    <property type="component" value="Chromosome"/>
</dbReference>